<keyword evidence="2" id="KW-0175">Coiled coil</keyword>
<dbReference type="InterPro" id="IPR019734">
    <property type="entry name" value="TPR_rpt"/>
</dbReference>
<accession>A0A7X2MWJ4</accession>
<comment type="caution">
    <text evidence="5">The sequence shown here is derived from an EMBL/GenBank/DDBJ whole genome shotgun (WGS) entry which is preliminary data.</text>
</comment>
<dbReference type="InterPro" id="IPR011990">
    <property type="entry name" value="TPR-like_helical_dom_sf"/>
</dbReference>
<dbReference type="SMART" id="SM00028">
    <property type="entry name" value="TPR"/>
    <property type="match status" value="5"/>
</dbReference>
<dbReference type="Proteomes" id="UP000460287">
    <property type="component" value="Unassembled WGS sequence"/>
</dbReference>
<name>A0A7X2MWJ4_9CLOT</name>
<proteinExistence type="predicted"/>
<reference evidence="5 6" key="1">
    <citation type="submission" date="2019-08" db="EMBL/GenBank/DDBJ databases">
        <title>In-depth cultivation of the pig gut microbiome towards novel bacterial diversity and tailored functional studies.</title>
        <authorList>
            <person name="Wylensek D."/>
            <person name="Hitch T.C.A."/>
            <person name="Clavel T."/>
        </authorList>
    </citation>
    <scope>NUCLEOTIDE SEQUENCE [LARGE SCALE GENOMIC DNA]</scope>
    <source>
        <strain evidence="5 6">WCA-383-APC-5B</strain>
    </source>
</reference>
<feature type="coiled-coil region" evidence="2">
    <location>
        <begin position="356"/>
        <end position="383"/>
    </location>
</feature>
<evidence type="ECO:0000256" key="4">
    <source>
        <dbReference type="SAM" id="Phobius"/>
    </source>
</evidence>
<evidence type="ECO:0000313" key="5">
    <source>
        <dbReference type="EMBL" id="MSR90387.1"/>
    </source>
</evidence>
<evidence type="ECO:0000256" key="2">
    <source>
        <dbReference type="SAM" id="Coils"/>
    </source>
</evidence>
<evidence type="ECO:0000256" key="3">
    <source>
        <dbReference type="SAM" id="MobiDB-lite"/>
    </source>
</evidence>
<dbReference type="RefSeq" id="WP_154530273.1">
    <property type="nucleotide sequence ID" value="NZ_JAQXTV010000066.1"/>
</dbReference>
<dbReference type="AlphaFoldDB" id="A0A7X2MWJ4"/>
<feature type="region of interest" description="Disordered" evidence="3">
    <location>
        <begin position="228"/>
        <end position="247"/>
    </location>
</feature>
<keyword evidence="1" id="KW-0802">TPR repeat</keyword>
<organism evidence="5 6">
    <name type="scientific">Inconstantimicrobium porci</name>
    <dbReference type="NCBI Taxonomy" id="2652291"/>
    <lineage>
        <taxon>Bacteria</taxon>
        <taxon>Bacillati</taxon>
        <taxon>Bacillota</taxon>
        <taxon>Clostridia</taxon>
        <taxon>Eubacteriales</taxon>
        <taxon>Clostridiaceae</taxon>
        <taxon>Inconstantimicrobium</taxon>
    </lineage>
</organism>
<keyword evidence="4" id="KW-0472">Membrane</keyword>
<evidence type="ECO:0000256" key="1">
    <source>
        <dbReference type="PROSITE-ProRule" id="PRU00339"/>
    </source>
</evidence>
<keyword evidence="6" id="KW-1185">Reference proteome</keyword>
<protein>
    <submittedName>
        <fullName evidence="5">Tetratricopeptide repeat protein</fullName>
    </submittedName>
</protein>
<dbReference type="EMBL" id="VULX01000002">
    <property type="protein sequence ID" value="MSR90387.1"/>
    <property type="molecule type" value="Genomic_DNA"/>
</dbReference>
<dbReference type="Gene3D" id="1.25.40.10">
    <property type="entry name" value="Tetratricopeptide repeat domain"/>
    <property type="match status" value="3"/>
</dbReference>
<sequence length="426" mass="49060">MDKKDKQLYDKAMKLYSTGYINRALMACDKAINRSEKNSAAYNLKGIIYYEKGNLTSALNIWKVNVSLNGDDISEMYINDSREDKFRMEAYKEAIVEIKKLNIHEAINKLNYCAESDFNMINVYNSLCLCAIKTGDFEKAQEYLEKVMFVDKNNKTALENKKILNEYGGNRNYSFIKKLCIPVAVIIAVIGAFAFTVPKIKNYTAARKVDQTAKAAEEAKRKVEEAKKQEAAKKQEQAKKEEVKEESKKGAKTIDASKLLTAIDDGDYKYVEKSITDVDKNFLGITERNAYDKAEAYMNDKGVVKLYEDGTKLFKAGKYNKAEAVLLNAYKYSNSSYLKPHIQFIIANNYEKMNNIEEAVKYFEEYEKENKDKTKEEANYMEEVLYKLAVYYKSTNAEKSKKYAEELCDKYPDSMYINTNIKDILK</sequence>
<evidence type="ECO:0000313" key="6">
    <source>
        <dbReference type="Proteomes" id="UP000460287"/>
    </source>
</evidence>
<keyword evidence="4" id="KW-0812">Transmembrane</keyword>
<keyword evidence="4" id="KW-1133">Transmembrane helix</keyword>
<feature type="transmembrane region" description="Helical" evidence="4">
    <location>
        <begin position="179"/>
        <end position="197"/>
    </location>
</feature>
<dbReference type="PROSITE" id="PS50005">
    <property type="entry name" value="TPR"/>
    <property type="match status" value="1"/>
</dbReference>
<dbReference type="SUPFAM" id="SSF48452">
    <property type="entry name" value="TPR-like"/>
    <property type="match status" value="2"/>
</dbReference>
<feature type="repeat" description="TPR" evidence="1">
    <location>
        <begin position="121"/>
        <end position="154"/>
    </location>
</feature>
<gene>
    <name evidence="5" type="ORF">FYJ33_02890</name>
</gene>
<dbReference type="Pfam" id="PF13174">
    <property type="entry name" value="TPR_6"/>
    <property type="match status" value="2"/>
</dbReference>